<gene>
    <name evidence="2" type="ORF">CUN85_11445</name>
</gene>
<dbReference type="AlphaFoldDB" id="A0A4E0QXC5"/>
<dbReference type="RefSeq" id="WP_135390435.1">
    <property type="nucleotide sequence ID" value="NZ_PGGK01000016.1"/>
</dbReference>
<evidence type="ECO:0000313" key="3">
    <source>
        <dbReference type="Proteomes" id="UP000297295"/>
    </source>
</evidence>
<feature type="compositionally biased region" description="Polar residues" evidence="1">
    <location>
        <begin position="84"/>
        <end position="94"/>
    </location>
</feature>
<feature type="region of interest" description="Disordered" evidence="1">
    <location>
        <begin position="66"/>
        <end position="94"/>
    </location>
</feature>
<keyword evidence="3" id="KW-1185">Reference proteome</keyword>
<protein>
    <submittedName>
        <fullName evidence="2">Uncharacterized protein</fullName>
    </submittedName>
</protein>
<name>A0A4E0QXC5_9EURY</name>
<reference evidence="2 3" key="1">
    <citation type="submission" date="2017-11" db="EMBL/GenBank/DDBJ databases">
        <title>Isolation and Characterization of Methanogenic Archaea from Saline Meromictic Lake at Siberia.</title>
        <authorList>
            <person name="Shen Y."/>
            <person name="Huang H.-H."/>
            <person name="Lai M.-C."/>
            <person name="Chen S.-C."/>
        </authorList>
    </citation>
    <scope>NUCLEOTIDE SEQUENCE [LARGE SCALE GENOMIC DNA]</scope>
    <source>
        <strain evidence="2 3">SY-01</strain>
    </source>
</reference>
<organism evidence="2 3">
    <name type="scientific">Methanolobus halotolerans</name>
    <dbReference type="NCBI Taxonomy" id="2052935"/>
    <lineage>
        <taxon>Archaea</taxon>
        <taxon>Methanobacteriati</taxon>
        <taxon>Methanobacteriota</taxon>
        <taxon>Stenosarchaea group</taxon>
        <taxon>Methanomicrobia</taxon>
        <taxon>Methanosarcinales</taxon>
        <taxon>Methanosarcinaceae</taxon>
        <taxon>Methanolobus</taxon>
    </lineage>
</organism>
<comment type="caution">
    <text evidence="2">The sequence shown here is derived from an EMBL/GenBank/DDBJ whole genome shotgun (WGS) entry which is preliminary data.</text>
</comment>
<dbReference type="Proteomes" id="UP000297295">
    <property type="component" value="Unassembled WGS sequence"/>
</dbReference>
<dbReference type="EMBL" id="PGGK01000016">
    <property type="protein sequence ID" value="TGC07412.1"/>
    <property type="molecule type" value="Genomic_DNA"/>
</dbReference>
<sequence length="94" mass="10550">MTFTPVSRLCIYCKEKIYITEPVDRVTCTRCGEVIKVVIGRTVRLSRIPVDLSEKASNLPISVRTQGSGKIVSSKQEKIEHTQKTNISNTKKRG</sequence>
<accession>A0A4E0QXC5</accession>
<evidence type="ECO:0000256" key="1">
    <source>
        <dbReference type="SAM" id="MobiDB-lite"/>
    </source>
</evidence>
<evidence type="ECO:0000313" key="2">
    <source>
        <dbReference type="EMBL" id="TGC07412.1"/>
    </source>
</evidence>
<proteinExistence type="predicted"/>